<dbReference type="AlphaFoldDB" id="A0A2T1FZW2"/>
<dbReference type="Gene3D" id="3.40.50.300">
    <property type="entry name" value="P-loop containing nucleotide triphosphate hydrolases"/>
    <property type="match status" value="1"/>
</dbReference>
<keyword evidence="5" id="KW-0547">Nucleotide-binding</keyword>
<comment type="caution">
    <text evidence="12">The sequence shown here is derived from an EMBL/GenBank/DDBJ whole genome shotgun (WGS) entry which is preliminary data.</text>
</comment>
<dbReference type="GO" id="GO:0005886">
    <property type="term" value="C:plasma membrane"/>
    <property type="evidence" value="ECO:0007669"/>
    <property type="project" value="UniProtKB-SubCell"/>
</dbReference>
<dbReference type="Pfam" id="PF00664">
    <property type="entry name" value="ABC_membrane"/>
    <property type="match status" value="1"/>
</dbReference>
<feature type="transmembrane region" description="Helical" evidence="9">
    <location>
        <begin position="158"/>
        <end position="176"/>
    </location>
</feature>
<organism evidence="12 13">
    <name type="scientific">Chamaesiphon polymorphus CCALA 037</name>
    <dbReference type="NCBI Taxonomy" id="2107692"/>
    <lineage>
        <taxon>Bacteria</taxon>
        <taxon>Bacillati</taxon>
        <taxon>Cyanobacteriota</taxon>
        <taxon>Cyanophyceae</taxon>
        <taxon>Gomontiellales</taxon>
        <taxon>Chamaesiphonaceae</taxon>
        <taxon>Chamaesiphon</taxon>
    </lineage>
</organism>
<dbReference type="GO" id="GO:0015421">
    <property type="term" value="F:ABC-type oligopeptide transporter activity"/>
    <property type="evidence" value="ECO:0007669"/>
    <property type="project" value="TreeGrafter"/>
</dbReference>
<dbReference type="InterPro" id="IPR039421">
    <property type="entry name" value="Type_1_exporter"/>
</dbReference>
<feature type="transmembrane region" description="Helical" evidence="9">
    <location>
        <begin position="126"/>
        <end position="146"/>
    </location>
</feature>
<evidence type="ECO:0000313" key="12">
    <source>
        <dbReference type="EMBL" id="PSB50507.1"/>
    </source>
</evidence>
<comment type="subcellular location">
    <subcellularLocation>
        <location evidence="1">Cell membrane</location>
        <topology evidence="1">Multi-pass membrane protein</topology>
    </subcellularLocation>
</comment>
<feature type="transmembrane region" description="Helical" evidence="9">
    <location>
        <begin position="21"/>
        <end position="39"/>
    </location>
</feature>
<keyword evidence="6" id="KW-0067">ATP-binding</keyword>
<dbReference type="InterPro" id="IPR011527">
    <property type="entry name" value="ABC1_TM_dom"/>
</dbReference>
<dbReference type="PROSITE" id="PS50929">
    <property type="entry name" value="ABC_TM1F"/>
    <property type="match status" value="1"/>
</dbReference>
<dbReference type="FunFam" id="3.40.50.300:FF:000221">
    <property type="entry name" value="Multidrug ABC transporter ATP-binding protein"/>
    <property type="match status" value="1"/>
</dbReference>
<keyword evidence="2" id="KW-0813">Transport</keyword>
<evidence type="ECO:0000256" key="4">
    <source>
        <dbReference type="ARBA" id="ARBA00022692"/>
    </source>
</evidence>
<feature type="transmembrane region" description="Helical" evidence="9">
    <location>
        <begin position="242"/>
        <end position="262"/>
    </location>
</feature>
<feature type="domain" description="ABC transporter" evidence="10">
    <location>
        <begin position="336"/>
        <end position="571"/>
    </location>
</feature>
<proteinExistence type="predicted"/>
<dbReference type="GO" id="GO:0016887">
    <property type="term" value="F:ATP hydrolysis activity"/>
    <property type="evidence" value="ECO:0007669"/>
    <property type="project" value="InterPro"/>
</dbReference>
<evidence type="ECO:0000256" key="2">
    <source>
        <dbReference type="ARBA" id="ARBA00022448"/>
    </source>
</evidence>
<dbReference type="InterPro" id="IPR003439">
    <property type="entry name" value="ABC_transporter-like_ATP-bd"/>
</dbReference>
<dbReference type="Gene3D" id="1.20.1560.10">
    <property type="entry name" value="ABC transporter type 1, transmembrane domain"/>
    <property type="match status" value="1"/>
</dbReference>
<name>A0A2T1FZW2_9CYAN</name>
<sequence length="579" mass="64545">MSRFQKLLNYLNPYKWQTAQGIFALFVVNALSVYIPLLIRDGIDRLKTSFTSDYLTQLALFLVGLTSIMWVVRMISRILIFGVGRQVQAEMKQNIFEHILRLEPGYFVTTTVGDLINRFTSDVENIMRLVGFAVLSTANIIFAYALTLPAMLYIDVKLTLLALAVYPLMLITVQLFSQQLRNQQVVVQESISDLSELIQEDMSGISLIKIYAQEENERRAFRKKNQELFNANLKLAESRNTIFPIIQGLASISLLVLLWQGGLAIANQEISVGGFLSLIIFAQNLIFPTALLGFTITAYQRGEVSIDRVEAILFNRPKIADTPKSIHLDTPLRGQISARDFSYTHPGAETPALKQLNFTINAGETIAIVGPIGSGKSTLANAIPRLVEIPENSLFIDDYDVNSLSLDDLRKSIAYVPQESFLFSTSIENNIRYGEPLASRSTVEAAAQLGQIHFEVLNFPQQYDTIVGERGITLSGGQRQRTALARALLMNAPILILDDALSSVDNQTATAILQNLTQTGQKRTVIFITHQLSAAATADRIMVMDKGEIVQTGSHQELIGREGLYQWLCNQNQLEELLH</sequence>
<feature type="domain" description="ABC transmembrane type-1" evidence="11">
    <location>
        <begin position="21"/>
        <end position="301"/>
    </location>
</feature>
<evidence type="ECO:0000256" key="6">
    <source>
        <dbReference type="ARBA" id="ARBA00022840"/>
    </source>
</evidence>
<evidence type="ECO:0000313" key="13">
    <source>
        <dbReference type="Proteomes" id="UP000238937"/>
    </source>
</evidence>
<dbReference type="InterPro" id="IPR003593">
    <property type="entry name" value="AAA+_ATPase"/>
</dbReference>
<feature type="transmembrane region" description="Helical" evidence="9">
    <location>
        <begin position="54"/>
        <end position="72"/>
    </location>
</feature>
<evidence type="ECO:0000256" key="8">
    <source>
        <dbReference type="ARBA" id="ARBA00023136"/>
    </source>
</evidence>
<evidence type="ECO:0000259" key="11">
    <source>
        <dbReference type="PROSITE" id="PS50929"/>
    </source>
</evidence>
<gene>
    <name evidence="12" type="ORF">C7B77_22690</name>
</gene>
<keyword evidence="3" id="KW-1003">Cell membrane</keyword>
<evidence type="ECO:0000256" key="7">
    <source>
        <dbReference type="ARBA" id="ARBA00022989"/>
    </source>
</evidence>
<dbReference type="InterPro" id="IPR036640">
    <property type="entry name" value="ABC1_TM_sf"/>
</dbReference>
<dbReference type="CDD" id="cd18541">
    <property type="entry name" value="ABC_6TM_TmrB_like"/>
    <property type="match status" value="1"/>
</dbReference>
<feature type="transmembrane region" description="Helical" evidence="9">
    <location>
        <begin position="274"/>
        <end position="299"/>
    </location>
</feature>
<evidence type="ECO:0000256" key="9">
    <source>
        <dbReference type="SAM" id="Phobius"/>
    </source>
</evidence>
<evidence type="ECO:0000256" key="5">
    <source>
        <dbReference type="ARBA" id="ARBA00022741"/>
    </source>
</evidence>
<evidence type="ECO:0000259" key="10">
    <source>
        <dbReference type="PROSITE" id="PS50893"/>
    </source>
</evidence>
<keyword evidence="7 9" id="KW-1133">Transmembrane helix</keyword>
<dbReference type="PANTHER" id="PTHR43394">
    <property type="entry name" value="ATP-DEPENDENT PERMEASE MDL1, MITOCHONDRIAL"/>
    <property type="match status" value="1"/>
</dbReference>
<keyword evidence="13" id="KW-1185">Reference proteome</keyword>
<dbReference type="Pfam" id="PF00005">
    <property type="entry name" value="ABC_tran"/>
    <property type="match status" value="1"/>
</dbReference>
<dbReference type="EMBL" id="PVWO01000395">
    <property type="protein sequence ID" value="PSB50507.1"/>
    <property type="molecule type" value="Genomic_DNA"/>
</dbReference>
<dbReference type="PANTHER" id="PTHR43394:SF1">
    <property type="entry name" value="ATP-BINDING CASSETTE SUB-FAMILY B MEMBER 10, MITOCHONDRIAL"/>
    <property type="match status" value="1"/>
</dbReference>
<dbReference type="Proteomes" id="UP000238937">
    <property type="component" value="Unassembled WGS sequence"/>
</dbReference>
<evidence type="ECO:0008006" key="14">
    <source>
        <dbReference type="Google" id="ProtNLM"/>
    </source>
</evidence>
<keyword evidence="4 9" id="KW-0812">Transmembrane</keyword>
<reference evidence="12 13" key="1">
    <citation type="submission" date="2018-03" db="EMBL/GenBank/DDBJ databases">
        <title>The ancient ancestry and fast evolution of plastids.</title>
        <authorList>
            <person name="Moore K.R."/>
            <person name="Magnabosco C."/>
            <person name="Momper L."/>
            <person name="Gold D.A."/>
            <person name="Bosak T."/>
            <person name="Fournier G.P."/>
        </authorList>
    </citation>
    <scope>NUCLEOTIDE SEQUENCE [LARGE SCALE GENOMIC DNA]</scope>
    <source>
        <strain evidence="12 13">CCALA 037</strain>
    </source>
</reference>
<keyword evidence="8 9" id="KW-0472">Membrane</keyword>
<evidence type="ECO:0000256" key="3">
    <source>
        <dbReference type="ARBA" id="ARBA00022475"/>
    </source>
</evidence>
<evidence type="ECO:0000256" key="1">
    <source>
        <dbReference type="ARBA" id="ARBA00004651"/>
    </source>
</evidence>
<dbReference type="PROSITE" id="PS50893">
    <property type="entry name" value="ABC_TRANSPORTER_2"/>
    <property type="match status" value="1"/>
</dbReference>
<dbReference type="SUPFAM" id="SSF52540">
    <property type="entry name" value="P-loop containing nucleoside triphosphate hydrolases"/>
    <property type="match status" value="1"/>
</dbReference>
<dbReference type="GO" id="GO:0005524">
    <property type="term" value="F:ATP binding"/>
    <property type="evidence" value="ECO:0007669"/>
    <property type="project" value="UniProtKB-KW"/>
</dbReference>
<dbReference type="OrthoDB" id="9762790at2"/>
<accession>A0A2T1FZW2</accession>
<dbReference type="InterPro" id="IPR027417">
    <property type="entry name" value="P-loop_NTPase"/>
</dbReference>
<dbReference type="SMART" id="SM00382">
    <property type="entry name" value="AAA"/>
    <property type="match status" value="1"/>
</dbReference>
<protein>
    <recommendedName>
        <fullName evidence="14">ABC transporter ATP-binding protein</fullName>
    </recommendedName>
</protein>
<dbReference type="SUPFAM" id="SSF90123">
    <property type="entry name" value="ABC transporter transmembrane region"/>
    <property type="match status" value="1"/>
</dbReference>
<dbReference type="RefSeq" id="WP_106310257.1">
    <property type="nucleotide sequence ID" value="NZ_PVWO01000395.1"/>
</dbReference>